<organism evidence="2">
    <name type="scientific">uncultured Armatimonadetes bacterium</name>
    <dbReference type="NCBI Taxonomy" id="157466"/>
    <lineage>
        <taxon>Bacteria</taxon>
        <taxon>Bacillati</taxon>
        <taxon>Armatimonadota</taxon>
        <taxon>environmental samples</taxon>
    </lineage>
</organism>
<protein>
    <submittedName>
        <fullName evidence="2">Uncharacterized protein</fullName>
    </submittedName>
</protein>
<evidence type="ECO:0000313" key="2">
    <source>
        <dbReference type="EMBL" id="CAA9229153.1"/>
    </source>
</evidence>
<name>A0A6J4HQL9_9BACT</name>
<keyword evidence="1" id="KW-0812">Transmembrane</keyword>
<gene>
    <name evidence="2" type="ORF">AVDCRST_MAG63-883</name>
</gene>
<evidence type="ECO:0000256" key="1">
    <source>
        <dbReference type="SAM" id="Phobius"/>
    </source>
</evidence>
<keyword evidence="1" id="KW-1133">Transmembrane helix</keyword>
<proteinExistence type="predicted"/>
<dbReference type="AlphaFoldDB" id="A0A6J4HQL9"/>
<reference evidence="2" key="1">
    <citation type="submission" date="2020-02" db="EMBL/GenBank/DDBJ databases">
        <authorList>
            <person name="Meier V. D."/>
        </authorList>
    </citation>
    <scope>NUCLEOTIDE SEQUENCE</scope>
    <source>
        <strain evidence="2">AVDCRST_MAG63</strain>
    </source>
</reference>
<feature type="transmembrane region" description="Helical" evidence="1">
    <location>
        <begin position="20"/>
        <end position="43"/>
    </location>
</feature>
<keyword evidence="1" id="KW-0472">Membrane</keyword>
<dbReference type="EMBL" id="CADCTO010000118">
    <property type="protein sequence ID" value="CAA9229153.1"/>
    <property type="molecule type" value="Genomic_DNA"/>
</dbReference>
<accession>A0A6J4HQL9</accession>
<sequence length="94" mass="10473">MVRGHSVKGGRGGKGLTVAWILLTPLLLLALYVLSVGPVILAVNRGRGQAWVVWSVVGLDRIYGPVKWLHDETPLKRPLGRYVEWWYAAAEGRR</sequence>